<dbReference type="OrthoDB" id="880732at2"/>
<reference evidence="3" key="1">
    <citation type="submission" date="2016-10" db="EMBL/GenBank/DDBJ databases">
        <authorList>
            <person name="Varghese N."/>
            <person name="Submissions S."/>
        </authorList>
    </citation>
    <scope>NUCLEOTIDE SEQUENCE [LARGE SCALE GENOMIC DNA]</scope>
    <source>
        <strain evidence="3">DSM 19110</strain>
    </source>
</reference>
<dbReference type="RefSeq" id="WP_074605105.1">
    <property type="nucleotide sequence ID" value="NZ_FNGY01000002.1"/>
</dbReference>
<feature type="domain" description="Knr4/Smi1-like" evidence="1">
    <location>
        <begin position="23"/>
        <end position="148"/>
    </location>
</feature>
<dbReference type="Proteomes" id="UP000183200">
    <property type="component" value="Unassembled WGS sequence"/>
</dbReference>
<proteinExistence type="predicted"/>
<dbReference type="Gene3D" id="3.40.1580.10">
    <property type="entry name" value="SMI1/KNR4-like"/>
    <property type="match status" value="1"/>
</dbReference>
<accession>A0A1G9N2W8</accession>
<gene>
    <name evidence="2" type="ORF">SAMN05421820_102199</name>
</gene>
<dbReference type="EMBL" id="FNGY01000002">
    <property type="protein sequence ID" value="SDL80839.1"/>
    <property type="molecule type" value="Genomic_DNA"/>
</dbReference>
<dbReference type="InterPro" id="IPR037883">
    <property type="entry name" value="Knr4/Smi1-like_sf"/>
</dbReference>
<dbReference type="AlphaFoldDB" id="A0A1G9N2W8"/>
<evidence type="ECO:0000259" key="1">
    <source>
        <dbReference type="SMART" id="SM00860"/>
    </source>
</evidence>
<evidence type="ECO:0000313" key="2">
    <source>
        <dbReference type="EMBL" id="SDL80839.1"/>
    </source>
</evidence>
<keyword evidence="3" id="KW-1185">Reference proteome</keyword>
<name>A0A1G9N2W8_9SPHI</name>
<dbReference type="Pfam" id="PF09346">
    <property type="entry name" value="SMI1_KNR4"/>
    <property type="match status" value="1"/>
</dbReference>
<sequence>MTIETAIEEIKKFWNDEEELPFGLSDHSAAIERLEKEFGRALPEDLKKYVRSFAPSEDFYFLTAGNPIVVYGIDNLKYIQDGYNYDSSAKSELEDWDKGHFIFADEGADPILINMDAPEHGLLRLEHGAGNWDYGDVVADNFAQFLLCSAALHHALSNFEDEGIVDDDKGFCLAQGAAKWYFPKMKKWAGDHYEIWCGVFDNN</sequence>
<dbReference type="SUPFAM" id="SSF160631">
    <property type="entry name" value="SMI1/KNR4-like"/>
    <property type="match status" value="1"/>
</dbReference>
<organism evidence="2 3">
    <name type="scientific">Pedobacter steynii</name>
    <dbReference type="NCBI Taxonomy" id="430522"/>
    <lineage>
        <taxon>Bacteria</taxon>
        <taxon>Pseudomonadati</taxon>
        <taxon>Bacteroidota</taxon>
        <taxon>Sphingobacteriia</taxon>
        <taxon>Sphingobacteriales</taxon>
        <taxon>Sphingobacteriaceae</taxon>
        <taxon>Pedobacter</taxon>
    </lineage>
</organism>
<dbReference type="SMART" id="SM00860">
    <property type="entry name" value="SMI1_KNR4"/>
    <property type="match status" value="1"/>
</dbReference>
<protein>
    <submittedName>
        <fullName evidence="2">SMI1 / KNR4 family (SUKH-1)</fullName>
    </submittedName>
</protein>
<evidence type="ECO:0000313" key="3">
    <source>
        <dbReference type="Proteomes" id="UP000183200"/>
    </source>
</evidence>
<dbReference type="InterPro" id="IPR018958">
    <property type="entry name" value="Knr4/Smi1-like_dom"/>
</dbReference>